<reference evidence="2 3" key="1">
    <citation type="submission" date="2016-04" db="EMBL/GenBank/DDBJ databases">
        <title>Genome analyses suggest a sexual origin of heterokaryosis in a supposedly ancient asexual fungus.</title>
        <authorList>
            <person name="Ropars J."/>
            <person name="Sedzielewska K."/>
            <person name="Noel J."/>
            <person name="Charron P."/>
            <person name="Farinelli L."/>
            <person name="Marton T."/>
            <person name="Kruger M."/>
            <person name="Pelin A."/>
            <person name="Brachmann A."/>
            <person name="Corradi N."/>
        </authorList>
    </citation>
    <scope>NUCLEOTIDE SEQUENCE [LARGE SCALE GENOMIC DNA]</scope>
    <source>
        <strain evidence="2 3">C2</strain>
    </source>
</reference>
<dbReference type="PANTHER" id="PTHR43628">
    <property type="entry name" value="ACTIVATOR OF C KINASE PROTEIN 1-RELATED"/>
    <property type="match status" value="1"/>
</dbReference>
<evidence type="ECO:0000259" key="1">
    <source>
        <dbReference type="PROSITE" id="PS50011"/>
    </source>
</evidence>
<sequence>MSEMNEWSKWLDEAVTKKHIKYYEYEHFKNIQVIGFVSFGKVYRTKWKNSYQYFALKSLHNIDEDAIKELVHEIELQREVAFHNNVISFYGVTISDQENQSNDTKKYLLVMEYADGGSLSNYLKKNFEKLTWDDKLKLAYQLASAHSNNVLVNQDTIKLADFGLSKRIEASTKKKKDLFGVVSMDPKKFGNRSFSLNKKSNVYECWDDNPNNRPSIQEAVERLNTINLKSIEVSSHGELSRMIIGFNNMNTKEIIEPMISTSNQIIIQNILPENDISMKVDNITEFILDVLNKRDLLNNQNINSQVICNLLSNNQDYNLNSIFLLGYFNFRGIGTVKDHNKAFNLFTNVSERGHILAQHFVGRCYFYGCGTTKNVKLAFQYFERTANSNLAASQCIIGYCYSNGAGIKKDLKITFHWYEKAAGNGNIIAMYNLGYSYKKGIGVEKDVNKAIYWYRKSAEQGYEYAQNEVEKLTKKKKKM</sequence>
<dbReference type="InterPro" id="IPR011009">
    <property type="entry name" value="Kinase-like_dom_sf"/>
</dbReference>
<dbReference type="PANTHER" id="PTHR43628:SF1">
    <property type="entry name" value="CHITIN SYNTHASE REGULATORY FACTOR 2-RELATED"/>
    <property type="match status" value="1"/>
</dbReference>
<comment type="caution">
    <text evidence="2">The sequence shown here is derived from an EMBL/GenBank/DDBJ whole genome shotgun (WGS) entry which is preliminary data.</text>
</comment>
<dbReference type="InterPro" id="IPR000719">
    <property type="entry name" value="Prot_kinase_dom"/>
</dbReference>
<proteinExistence type="predicted"/>
<protein>
    <recommendedName>
        <fullName evidence="1">Protein kinase domain-containing protein</fullName>
    </recommendedName>
</protein>
<reference evidence="2 3" key="2">
    <citation type="submission" date="2017-10" db="EMBL/GenBank/DDBJ databases">
        <title>Extensive intraspecific genome diversity in a model arbuscular mycorrhizal fungus.</title>
        <authorList>
            <person name="Chen E.C.H."/>
            <person name="Morin E."/>
            <person name="Baudet D."/>
            <person name="Noel J."/>
            <person name="Ndikumana S."/>
            <person name="Charron P."/>
            <person name="St-Onge C."/>
            <person name="Giorgi J."/>
            <person name="Grigoriev I.V."/>
            <person name="Roux C."/>
            <person name="Martin F.M."/>
            <person name="Corradi N."/>
        </authorList>
    </citation>
    <scope>NUCLEOTIDE SEQUENCE [LARGE SCALE GENOMIC DNA]</scope>
    <source>
        <strain evidence="2 3">C2</strain>
    </source>
</reference>
<dbReference type="EMBL" id="LLXL01000201">
    <property type="protein sequence ID" value="PKK76142.1"/>
    <property type="molecule type" value="Genomic_DNA"/>
</dbReference>
<evidence type="ECO:0000313" key="2">
    <source>
        <dbReference type="EMBL" id="PKK76142.1"/>
    </source>
</evidence>
<dbReference type="SUPFAM" id="SSF56112">
    <property type="entry name" value="Protein kinase-like (PK-like)"/>
    <property type="match status" value="1"/>
</dbReference>
<organism evidence="2 3">
    <name type="scientific">Rhizophagus irregularis</name>
    <dbReference type="NCBI Taxonomy" id="588596"/>
    <lineage>
        <taxon>Eukaryota</taxon>
        <taxon>Fungi</taxon>
        <taxon>Fungi incertae sedis</taxon>
        <taxon>Mucoromycota</taxon>
        <taxon>Glomeromycotina</taxon>
        <taxon>Glomeromycetes</taxon>
        <taxon>Glomerales</taxon>
        <taxon>Glomeraceae</taxon>
        <taxon>Rhizophagus</taxon>
    </lineage>
</organism>
<gene>
    <name evidence="2" type="ORF">RhiirC2_772837</name>
</gene>
<dbReference type="VEuPathDB" id="FungiDB:RhiirFUN_016032"/>
<dbReference type="Gene3D" id="1.10.510.10">
    <property type="entry name" value="Transferase(Phosphotransferase) domain 1"/>
    <property type="match status" value="1"/>
</dbReference>
<dbReference type="InterPro" id="IPR052945">
    <property type="entry name" value="Mitotic_Regulator"/>
</dbReference>
<dbReference type="GO" id="GO:0004672">
    <property type="term" value="F:protein kinase activity"/>
    <property type="evidence" value="ECO:0007669"/>
    <property type="project" value="InterPro"/>
</dbReference>
<dbReference type="VEuPathDB" id="FungiDB:RhiirA1_540595"/>
<dbReference type="SUPFAM" id="SSF81901">
    <property type="entry name" value="HCP-like"/>
    <property type="match status" value="1"/>
</dbReference>
<evidence type="ECO:0000313" key="3">
    <source>
        <dbReference type="Proteomes" id="UP000233469"/>
    </source>
</evidence>
<dbReference type="Pfam" id="PF07714">
    <property type="entry name" value="PK_Tyr_Ser-Thr"/>
    <property type="match status" value="1"/>
</dbReference>
<dbReference type="Gene3D" id="1.25.40.10">
    <property type="entry name" value="Tetratricopeptide repeat domain"/>
    <property type="match status" value="1"/>
</dbReference>
<feature type="domain" description="Protein kinase" evidence="1">
    <location>
        <begin position="28"/>
        <end position="330"/>
    </location>
</feature>
<dbReference type="PROSITE" id="PS50011">
    <property type="entry name" value="PROTEIN_KINASE_DOM"/>
    <property type="match status" value="1"/>
</dbReference>
<dbReference type="SMART" id="SM00671">
    <property type="entry name" value="SEL1"/>
    <property type="match status" value="4"/>
</dbReference>
<dbReference type="GO" id="GO:0005524">
    <property type="term" value="F:ATP binding"/>
    <property type="evidence" value="ECO:0007669"/>
    <property type="project" value="InterPro"/>
</dbReference>
<dbReference type="CDD" id="cd00180">
    <property type="entry name" value="PKc"/>
    <property type="match status" value="1"/>
</dbReference>
<name>A0A2N1NQG5_9GLOM</name>
<dbReference type="Pfam" id="PF08238">
    <property type="entry name" value="Sel1"/>
    <property type="match status" value="4"/>
</dbReference>
<dbReference type="Proteomes" id="UP000233469">
    <property type="component" value="Unassembled WGS sequence"/>
</dbReference>
<dbReference type="AlphaFoldDB" id="A0A2N1NQG5"/>
<dbReference type="InterPro" id="IPR006597">
    <property type="entry name" value="Sel1-like"/>
</dbReference>
<accession>A0A2N1NQG5</accession>
<dbReference type="InterPro" id="IPR011990">
    <property type="entry name" value="TPR-like_helical_dom_sf"/>
</dbReference>
<dbReference type="InterPro" id="IPR001245">
    <property type="entry name" value="Ser-Thr/Tyr_kinase_cat_dom"/>
</dbReference>
<dbReference type="VEuPathDB" id="FungiDB:FUN_010090"/>